<dbReference type="EMBL" id="WODC01000013">
    <property type="protein sequence ID" value="MUM78814.1"/>
    <property type="molecule type" value="Genomic_DNA"/>
</dbReference>
<dbReference type="GO" id="GO:0003723">
    <property type="term" value="F:RNA binding"/>
    <property type="evidence" value="ECO:0007669"/>
    <property type="project" value="UniProtKB-KW"/>
</dbReference>
<dbReference type="CDD" id="cd00165">
    <property type="entry name" value="S4"/>
    <property type="match status" value="1"/>
</dbReference>
<dbReference type="Gene3D" id="3.10.290.10">
    <property type="entry name" value="RNA-binding S4 domain"/>
    <property type="match status" value="1"/>
</dbReference>
<keyword evidence="3" id="KW-0694">RNA-binding</keyword>
<feature type="domain" description="RNA-binding S4" evidence="5">
    <location>
        <begin position="17"/>
        <end position="62"/>
    </location>
</feature>
<dbReference type="Proteomes" id="UP000461162">
    <property type="component" value="Unassembled WGS sequence"/>
</dbReference>
<dbReference type="InterPro" id="IPR036986">
    <property type="entry name" value="S4_RNA-bd_sf"/>
</dbReference>
<dbReference type="AlphaFoldDB" id="A0A7K1KRW6"/>
<dbReference type="Pfam" id="PF00849">
    <property type="entry name" value="PseudoU_synth_2"/>
    <property type="match status" value="1"/>
</dbReference>
<name>A0A7K1KRW6_9BACT</name>
<dbReference type="GO" id="GO:0000455">
    <property type="term" value="P:enzyme-directed rRNA pseudouridine synthesis"/>
    <property type="evidence" value="ECO:0007669"/>
    <property type="project" value="TreeGrafter"/>
</dbReference>
<evidence type="ECO:0000259" key="5">
    <source>
        <dbReference type="Pfam" id="PF01479"/>
    </source>
</evidence>
<comment type="caution">
    <text evidence="6">The sequence shown here is derived from an EMBL/GenBank/DDBJ whole genome shotgun (WGS) entry which is preliminary data.</text>
</comment>
<evidence type="ECO:0000256" key="2">
    <source>
        <dbReference type="ARBA" id="ARBA00023235"/>
    </source>
</evidence>
<reference evidence="6 7" key="1">
    <citation type="submission" date="2019-11" db="EMBL/GenBank/DDBJ databases">
        <title>Pseudodesulfovibrio alkaliphilus, sp. nov., an alkaliphilic sulfate-reducing bacteria from mud volcano of Taman peninsula, Russia.</title>
        <authorList>
            <person name="Frolova A."/>
            <person name="Merkel A.Y."/>
            <person name="Slobodkin A.I."/>
        </authorList>
    </citation>
    <scope>NUCLEOTIDE SEQUENCE [LARGE SCALE GENOMIC DNA]</scope>
    <source>
        <strain evidence="6 7">F-1</strain>
    </source>
</reference>
<comment type="similarity">
    <text evidence="1">Belongs to the pseudouridine synthase RluA family.</text>
</comment>
<keyword evidence="2" id="KW-0413">Isomerase</keyword>
<keyword evidence="7" id="KW-1185">Reference proteome</keyword>
<dbReference type="PANTHER" id="PTHR21600:SF77">
    <property type="entry name" value="PSEUDOURIDYLATE SYNTHASE PROTEIN, PUTATIVE-RELATED"/>
    <property type="match status" value="1"/>
</dbReference>
<accession>A0A7K1KRW6</accession>
<dbReference type="SUPFAM" id="SSF55120">
    <property type="entry name" value="Pseudouridine synthase"/>
    <property type="match status" value="1"/>
</dbReference>
<organism evidence="6 7">
    <name type="scientific">Pseudodesulfovibrio alkaliphilus</name>
    <dbReference type="NCBI Taxonomy" id="2661613"/>
    <lineage>
        <taxon>Bacteria</taxon>
        <taxon>Pseudomonadati</taxon>
        <taxon>Thermodesulfobacteriota</taxon>
        <taxon>Desulfovibrionia</taxon>
        <taxon>Desulfovibrionales</taxon>
        <taxon>Desulfovibrionaceae</taxon>
    </lineage>
</organism>
<proteinExistence type="inferred from homology"/>
<dbReference type="Gene3D" id="3.30.2350.10">
    <property type="entry name" value="Pseudouridine synthase"/>
    <property type="match status" value="1"/>
</dbReference>
<evidence type="ECO:0000256" key="1">
    <source>
        <dbReference type="ARBA" id="ARBA00010876"/>
    </source>
</evidence>
<sequence>MPKQDEYTVDQSLAGARLDRAAAEMMPGSGLRLRRRLCETGRIEVDGRPRGPGYKVRPGQVIALVAPQASGEENVMPDDQDRVRVIVRTSALAAVYKPGGLHSASVAGKVGVTVEAALPELFPNLEPIMLNRLDFLTSGLILVGLGPGGLEAYRAAEEAGAVRKFYLARVRGRLDGMITVRRRLDTDDRPVTGVLTQDDLDPRRWTDVAALSHDAETTLVRCLIMKGARHQIRAHLASLGHPIVGDPLYGEPVEGRAGATGPVMFLHHQRVELPGFLAEVEPPWR</sequence>
<evidence type="ECO:0000259" key="4">
    <source>
        <dbReference type="Pfam" id="PF00849"/>
    </source>
</evidence>
<evidence type="ECO:0000313" key="6">
    <source>
        <dbReference type="EMBL" id="MUM78814.1"/>
    </source>
</evidence>
<dbReference type="InterPro" id="IPR020103">
    <property type="entry name" value="PsdUridine_synth_cat_dom_sf"/>
</dbReference>
<gene>
    <name evidence="6" type="ORF">GKC30_14350</name>
</gene>
<dbReference type="GO" id="GO:0120159">
    <property type="term" value="F:rRNA pseudouridine synthase activity"/>
    <property type="evidence" value="ECO:0007669"/>
    <property type="project" value="UniProtKB-ARBA"/>
</dbReference>
<dbReference type="InterPro" id="IPR050188">
    <property type="entry name" value="RluA_PseudoU_synthase"/>
</dbReference>
<protein>
    <submittedName>
        <fullName evidence="6">RluA family pseudouridine synthase</fullName>
    </submittedName>
</protein>
<evidence type="ECO:0000256" key="3">
    <source>
        <dbReference type="PROSITE-ProRule" id="PRU00182"/>
    </source>
</evidence>
<dbReference type="RefSeq" id="WP_155935663.1">
    <property type="nucleotide sequence ID" value="NZ_WODC01000013.1"/>
</dbReference>
<dbReference type="SUPFAM" id="SSF55174">
    <property type="entry name" value="Alpha-L RNA-binding motif"/>
    <property type="match status" value="1"/>
</dbReference>
<dbReference type="CDD" id="cd02869">
    <property type="entry name" value="PseudoU_synth_RluA_like"/>
    <property type="match status" value="1"/>
</dbReference>
<evidence type="ECO:0000313" key="7">
    <source>
        <dbReference type="Proteomes" id="UP000461162"/>
    </source>
</evidence>
<dbReference type="PROSITE" id="PS50889">
    <property type="entry name" value="S4"/>
    <property type="match status" value="1"/>
</dbReference>
<feature type="domain" description="Pseudouridine synthase RsuA/RluA-like" evidence="4">
    <location>
        <begin position="93"/>
        <end position="238"/>
    </location>
</feature>
<dbReference type="InterPro" id="IPR006145">
    <property type="entry name" value="PsdUridine_synth_RsuA/RluA"/>
</dbReference>
<dbReference type="Pfam" id="PF01479">
    <property type="entry name" value="S4"/>
    <property type="match status" value="1"/>
</dbReference>
<dbReference type="PANTHER" id="PTHR21600">
    <property type="entry name" value="MITOCHONDRIAL RNA PSEUDOURIDINE SYNTHASE"/>
    <property type="match status" value="1"/>
</dbReference>
<dbReference type="InterPro" id="IPR002942">
    <property type="entry name" value="S4_RNA-bd"/>
</dbReference>